<dbReference type="InterPro" id="IPR036641">
    <property type="entry name" value="HPT_dom_sf"/>
</dbReference>
<evidence type="ECO:0000313" key="2">
    <source>
        <dbReference type="EMBL" id="HIX37750.1"/>
    </source>
</evidence>
<reference evidence="2" key="2">
    <citation type="submission" date="2021-04" db="EMBL/GenBank/DDBJ databases">
        <authorList>
            <person name="Gilroy R."/>
        </authorList>
    </citation>
    <scope>NUCLEOTIDE SEQUENCE</scope>
    <source>
        <strain evidence="2">ChiHjej12B11-1927</strain>
    </source>
</reference>
<name>A0A9D1VLR8_9FIRM</name>
<organism evidence="2 3">
    <name type="scientific">Candidatus Blautia pullistercoris</name>
    <dbReference type="NCBI Taxonomy" id="2838499"/>
    <lineage>
        <taxon>Bacteria</taxon>
        <taxon>Bacillati</taxon>
        <taxon>Bacillota</taxon>
        <taxon>Clostridia</taxon>
        <taxon>Lachnospirales</taxon>
        <taxon>Lachnospiraceae</taxon>
        <taxon>Blautia</taxon>
    </lineage>
</organism>
<dbReference type="Pfam" id="PF01627">
    <property type="entry name" value="Hpt"/>
    <property type="match status" value="1"/>
</dbReference>
<accession>A0A9D1VLR8</accession>
<evidence type="ECO:0000259" key="1">
    <source>
        <dbReference type="Pfam" id="PF01627"/>
    </source>
</evidence>
<sequence length="118" mass="13418">MEDHKKKQLTQAGIHVDDGLSRFMENEGLFLKFLGKFLQDTNYEGLVQAVEKGDVQAAFRFSHTLKGVCGNLSMNELYTLISSQTEYFREGNFQKGAAMMEKISAAYERVRKAIEETL</sequence>
<evidence type="ECO:0000313" key="3">
    <source>
        <dbReference type="Proteomes" id="UP000824230"/>
    </source>
</evidence>
<dbReference type="SUPFAM" id="SSF47226">
    <property type="entry name" value="Histidine-containing phosphotransfer domain, HPT domain"/>
    <property type="match status" value="1"/>
</dbReference>
<dbReference type="InterPro" id="IPR008207">
    <property type="entry name" value="Sig_transdc_His_kin_Hpt_dom"/>
</dbReference>
<dbReference type="GO" id="GO:0000160">
    <property type="term" value="P:phosphorelay signal transduction system"/>
    <property type="evidence" value="ECO:0007669"/>
    <property type="project" value="InterPro"/>
</dbReference>
<feature type="domain" description="HPt" evidence="1">
    <location>
        <begin position="43"/>
        <end position="112"/>
    </location>
</feature>
<protein>
    <submittedName>
        <fullName evidence="2">Hpt domain-containing protein</fullName>
    </submittedName>
</protein>
<reference evidence="2" key="1">
    <citation type="journal article" date="2021" name="PeerJ">
        <title>Extensive microbial diversity within the chicken gut microbiome revealed by metagenomics and culture.</title>
        <authorList>
            <person name="Gilroy R."/>
            <person name="Ravi A."/>
            <person name="Getino M."/>
            <person name="Pursley I."/>
            <person name="Horton D.L."/>
            <person name="Alikhan N.F."/>
            <person name="Baker D."/>
            <person name="Gharbi K."/>
            <person name="Hall N."/>
            <person name="Watson M."/>
            <person name="Adriaenssens E.M."/>
            <person name="Foster-Nyarko E."/>
            <person name="Jarju S."/>
            <person name="Secka A."/>
            <person name="Antonio M."/>
            <person name="Oren A."/>
            <person name="Chaudhuri R.R."/>
            <person name="La Ragione R."/>
            <person name="Hildebrand F."/>
            <person name="Pallen M.J."/>
        </authorList>
    </citation>
    <scope>NUCLEOTIDE SEQUENCE</scope>
    <source>
        <strain evidence="2">ChiHjej12B11-1927</strain>
    </source>
</reference>
<gene>
    <name evidence="2" type="ORF">H9738_07775</name>
</gene>
<dbReference type="EMBL" id="DXFG01000154">
    <property type="protein sequence ID" value="HIX37750.1"/>
    <property type="molecule type" value="Genomic_DNA"/>
</dbReference>
<dbReference type="Proteomes" id="UP000824230">
    <property type="component" value="Unassembled WGS sequence"/>
</dbReference>
<proteinExistence type="predicted"/>
<comment type="caution">
    <text evidence="2">The sequence shown here is derived from an EMBL/GenBank/DDBJ whole genome shotgun (WGS) entry which is preliminary data.</text>
</comment>
<dbReference type="AlphaFoldDB" id="A0A9D1VLR8"/>
<dbReference type="Gene3D" id="1.20.120.160">
    <property type="entry name" value="HPT domain"/>
    <property type="match status" value="1"/>
</dbReference>